<dbReference type="PANTHER" id="PTHR43646">
    <property type="entry name" value="GLYCOSYLTRANSFERASE"/>
    <property type="match status" value="1"/>
</dbReference>
<dbReference type="SUPFAM" id="SSF53448">
    <property type="entry name" value="Nucleotide-diphospho-sugar transferases"/>
    <property type="match status" value="1"/>
</dbReference>
<keyword evidence="3" id="KW-0808">Transferase</keyword>
<dbReference type="EMBL" id="JAVYII010000001">
    <property type="protein sequence ID" value="MDT9591465.1"/>
    <property type="molecule type" value="Genomic_DNA"/>
</dbReference>
<name>A0ABU3PRQ5_9ACTN</name>
<protein>
    <submittedName>
        <fullName evidence="3">Glycosyltransferase family 2 protein</fullName>
        <ecNumber evidence="3">2.4.-.-</ecNumber>
    </submittedName>
</protein>
<keyword evidence="3" id="KW-0328">Glycosyltransferase</keyword>
<dbReference type="InterPro" id="IPR029044">
    <property type="entry name" value="Nucleotide-diphossugar_trans"/>
</dbReference>
<dbReference type="PANTHER" id="PTHR43646:SF3">
    <property type="entry name" value="SLR1566 PROTEIN"/>
    <property type="match status" value="1"/>
</dbReference>
<evidence type="ECO:0000259" key="2">
    <source>
        <dbReference type="Pfam" id="PF00535"/>
    </source>
</evidence>
<proteinExistence type="predicted"/>
<keyword evidence="1" id="KW-0472">Membrane</keyword>
<feature type="transmembrane region" description="Helical" evidence="1">
    <location>
        <begin position="283"/>
        <end position="305"/>
    </location>
</feature>
<dbReference type="Pfam" id="PF00535">
    <property type="entry name" value="Glycos_transf_2"/>
    <property type="match status" value="1"/>
</dbReference>
<dbReference type="Gene3D" id="3.90.550.10">
    <property type="entry name" value="Spore Coat Polysaccharide Biosynthesis Protein SpsA, Chain A"/>
    <property type="match status" value="1"/>
</dbReference>
<dbReference type="PROSITE" id="PS51257">
    <property type="entry name" value="PROKAR_LIPOPROTEIN"/>
    <property type="match status" value="1"/>
</dbReference>
<evidence type="ECO:0000256" key="1">
    <source>
        <dbReference type="SAM" id="Phobius"/>
    </source>
</evidence>
<keyword evidence="1" id="KW-0812">Transmembrane</keyword>
<keyword evidence="4" id="KW-1185">Reference proteome</keyword>
<sequence length="381" mass="39495">MRGRVSSGLVAAGTAVALGCLALTVDNLRRLRTPDAGAAPVPAPEPVTVVLPVRDEAAAIEPCTRAVRAAMDRLPGPARLVVVDDRSGDGTAELARRVAAEDPRVEVVAGAPTPPGWLGKPWACQQGAETADTGQRPGVLVFVDADVRLEPHALAASVALLRSSGLDLVCPYPRQQAHGTAERLVQPLLQWSWMSTLPLGLAERSARPSLTAANGQLLVVDAAVYGAAGGHGAVRREVLEDMALLRALKRVGGRGVVVDGSTVATCRMYEGAGALREGYRKSLWSAFGSPLGAAGVVALLVLAYVVPALAALRGSRAGLLGYAAGVASRVLVARRTGGRAWPDALAHPVSVLALGALTADSVVARRRGTLRWRGRPVEVGR</sequence>
<keyword evidence="1" id="KW-1133">Transmembrane helix</keyword>
<dbReference type="GO" id="GO:0016757">
    <property type="term" value="F:glycosyltransferase activity"/>
    <property type="evidence" value="ECO:0007669"/>
    <property type="project" value="UniProtKB-KW"/>
</dbReference>
<evidence type="ECO:0000313" key="4">
    <source>
        <dbReference type="Proteomes" id="UP001268542"/>
    </source>
</evidence>
<reference evidence="3 4" key="1">
    <citation type="submission" date="2023-08" db="EMBL/GenBank/DDBJ databases">
        <title>Nocardioides seae sp. nov., a bacterium isolated from a soil.</title>
        <authorList>
            <person name="Wang X."/>
        </authorList>
    </citation>
    <scope>NUCLEOTIDE SEQUENCE [LARGE SCALE GENOMIC DNA]</scope>
    <source>
        <strain evidence="3 4">YZH12</strain>
    </source>
</reference>
<dbReference type="EC" id="2.4.-.-" evidence="3"/>
<accession>A0ABU3PRQ5</accession>
<comment type="caution">
    <text evidence="3">The sequence shown here is derived from an EMBL/GenBank/DDBJ whole genome shotgun (WGS) entry which is preliminary data.</text>
</comment>
<dbReference type="InterPro" id="IPR001173">
    <property type="entry name" value="Glyco_trans_2-like"/>
</dbReference>
<dbReference type="Proteomes" id="UP001268542">
    <property type="component" value="Unassembled WGS sequence"/>
</dbReference>
<feature type="domain" description="Glycosyltransferase 2-like" evidence="2">
    <location>
        <begin position="48"/>
        <end position="176"/>
    </location>
</feature>
<dbReference type="RefSeq" id="WP_315730429.1">
    <property type="nucleotide sequence ID" value="NZ_JAVYII010000001.1"/>
</dbReference>
<gene>
    <name evidence="3" type="ORF">RDV89_00200</name>
</gene>
<evidence type="ECO:0000313" key="3">
    <source>
        <dbReference type="EMBL" id="MDT9591465.1"/>
    </source>
</evidence>
<organism evidence="3 4">
    <name type="scientific">Nocardioides imazamoxiresistens</name>
    <dbReference type="NCBI Taxonomy" id="3231893"/>
    <lineage>
        <taxon>Bacteria</taxon>
        <taxon>Bacillati</taxon>
        <taxon>Actinomycetota</taxon>
        <taxon>Actinomycetes</taxon>
        <taxon>Propionibacteriales</taxon>
        <taxon>Nocardioidaceae</taxon>
        <taxon>Nocardioides</taxon>
    </lineage>
</organism>